<dbReference type="EMBL" id="ATAM02000007">
    <property type="protein sequence ID" value="KAL0246999.1"/>
    <property type="molecule type" value="Genomic_DNA"/>
</dbReference>
<dbReference type="RefSeq" id="XP_066612960.1">
    <property type="nucleotide sequence ID" value="XM_066758512.1"/>
</dbReference>
<feature type="compositionally biased region" description="Acidic residues" evidence="1">
    <location>
        <begin position="433"/>
        <end position="442"/>
    </location>
</feature>
<dbReference type="Gene3D" id="3.40.50.10190">
    <property type="entry name" value="BRCT domain"/>
    <property type="match status" value="1"/>
</dbReference>
<feature type="compositionally biased region" description="Polar residues" evidence="1">
    <location>
        <begin position="59"/>
        <end position="68"/>
    </location>
</feature>
<evidence type="ECO:0000259" key="2">
    <source>
        <dbReference type="PROSITE" id="PS50172"/>
    </source>
</evidence>
<feature type="compositionally biased region" description="Low complexity" evidence="1">
    <location>
        <begin position="157"/>
        <end position="171"/>
    </location>
</feature>
<evidence type="ECO:0000313" key="4">
    <source>
        <dbReference type="Proteomes" id="UP000054399"/>
    </source>
</evidence>
<evidence type="ECO:0000313" key="3">
    <source>
        <dbReference type="EMBL" id="KAL0246999.1"/>
    </source>
</evidence>
<evidence type="ECO:0000256" key="1">
    <source>
        <dbReference type="SAM" id="MobiDB-lite"/>
    </source>
</evidence>
<dbReference type="SUPFAM" id="SSF52113">
    <property type="entry name" value="BRCT domain"/>
    <property type="match status" value="1"/>
</dbReference>
<reference evidence="3 4" key="2">
    <citation type="submission" date="2024-01" db="EMBL/GenBank/DDBJ databases">
        <title>Comparative genomics of Cryptococcus and Kwoniella reveals pathogenesis evolution and contrasting modes of karyotype evolution via chromosome fusion or intercentromeric recombination.</title>
        <authorList>
            <person name="Coelho M.A."/>
            <person name="David-Palma M."/>
            <person name="Shea T."/>
            <person name="Bowers K."/>
            <person name="Mcginley-Smith S."/>
            <person name="Mohammad A.W."/>
            <person name="Gnirke A."/>
            <person name="Yurkov A.M."/>
            <person name="Nowrousian M."/>
            <person name="Sun S."/>
            <person name="Cuomo C.A."/>
            <person name="Heitman J."/>
        </authorList>
    </citation>
    <scope>NUCLEOTIDE SEQUENCE [LARGE SCALE GENOMIC DNA]</scope>
    <source>
        <strain evidence="3 4">IND107</strain>
    </source>
</reference>
<sequence length="529" mass="56440">MSKCKTAATIEEKEEGIDAKLTIERGEHGEKGEVDQRDGLAQEGEEKAKVTSKTEAETFPTSQGSSHPSLPAVDSLPSPVYPALPERTKLSQSIQDGHLGHPSASLQLSDPPPLPSSLPFPQANTHGPVSTPDALTTPGASNEQGLPIMNDGSVQFHSPSSHVPASLSSLSSSNASVRPFQLLQPLQPLQSITASSDRGAGPSTEHEQTVLSLSGQSAHVSSIRPGAHTSIPSPLFLRMPPISSPSMSACNPSSSFTDPGPTLASSSTTADQLSVPTREKEKDQIEVDRDDTQTGKIESTHKGKGKGRLGETQGAGLFTVAGAVPLSFWVYGGPRARTLEIVITHAGGGILTSPTLAGFLILPLPLSSRITNPDHIEAVRSVRGQEWRVVVSEEWILDCVEKGKLLDVKRYLLEVPPSEEDEVAGVLEDIGMEEEEENGGEEEIGHSDEGEGDSDGREETREASDVEKAINPKEKSSVKEPESSSGGWMSMFTRKRPAPDSHEVYTGKRRRGSQPGNTSRDMPTEDHHV</sequence>
<feature type="compositionally biased region" description="Basic and acidic residues" evidence="1">
    <location>
        <begin position="443"/>
        <end position="482"/>
    </location>
</feature>
<feature type="region of interest" description="Disordered" evidence="1">
    <location>
        <begin position="1"/>
        <end position="171"/>
    </location>
</feature>
<feature type="region of interest" description="Disordered" evidence="1">
    <location>
        <begin position="246"/>
        <end position="308"/>
    </location>
</feature>
<feature type="compositionally biased region" description="Low complexity" evidence="1">
    <location>
        <begin position="246"/>
        <end position="255"/>
    </location>
</feature>
<reference evidence="4" key="1">
    <citation type="submission" date="2015-01" db="EMBL/GenBank/DDBJ databases">
        <title>The Genome Sequence of Cryptococcus gattii MMRL2647.</title>
        <authorList>
            <consortium name="The Broad Institute Genomics Platform"/>
            <person name="Cuomo C."/>
            <person name="Litvintseva A."/>
            <person name="Chen Y."/>
            <person name="Heitman J."/>
            <person name="Sun S."/>
            <person name="Springer D."/>
            <person name="Dromer F."/>
            <person name="Young S."/>
            <person name="Zeng Q."/>
            <person name="Gargeya S."/>
            <person name="Abouelleil A."/>
            <person name="Alvarado L."/>
            <person name="Chapman S.B."/>
            <person name="Gainer-Dewar J."/>
            <person name="Goldberg J."/>
            <person name="Griggs A."/>
            <person name="Gujja S."/>
            <person name="Hansen M."/>
            <person name="Howarth C."/>
            <person name="Imamovic A."/>
            <person name="Larimer J."/>
            <person name="Murphy C."/>
            <person name="Naylor J."/>
            <person name="Pearson M."/>
            <person name="Priest M."/>
            <person name="Roberts A."/>
            <person name="Saif S."/>
            <person name="Shea T."/>
            <person name="Sykes S."/>
            <person name="Wortman J."/>
            <person name="Nusbaum C."/>
            <person name="Birren B."/>
        </authorList>
    </citation>
    <scope>NUCLEOTIDE SEQUENCE [LARGE SCALE GENOMIC DNA]</scope>
    <source>
        <strain evidence="4">IND107</strain>
    </source>
</reference>
<dbReference type="InterPro" id="IPR001357">
    <property type="entry name" value="BRCT_dom"/>
</dbReference>
<feature type="region of interest" description="Disordered" evidence="1">
    <location>
        <begin position="193"/>
        <end position="226"/>
    </location>
</feature>
<dbReference type="GeneID" id="91990887"/>
<feature type="domain" description="BRCT" evidence="2">
    <location>
        <begin position="390"/>
        <end position="413"/>
    </location>
</feature>
<feature type="compositionally biased region" description="Basic and acidic residues" evidence="1">
    <location>
        <begin position="497"/>
        <end position="506"/>
    </location>
</feature>
<feature type="compositionally biased region" description="Polar residues" evidence="1">
    <location>
        <begin position="209"/>
        <end position="220"/>
    </location>
</feature>
<name>A0ABR3BRR1_9TREE</name>
<feature type="compositionally biased region" description="Basic and acidic residues" evidence="1">
    <location>
        <begin position="277"/>
        <end position="301"/>
    </location>
</feature>
<comment type="caution">
    <text evidence="3">The sequence shown here is derived from an EMBL/GenBank/DDBJ whole genome shotgun (WGS) entry which is preliminary data.</text>
</comment>
<feature type="compositionally biased region" description="Basic and acidic residues" evidence="1">
    <location>
        <begin position="16"/>
        <end position="56"/>
    </location>
</feature>
<keyword evidence="4" id="KW-1185">Reference proteome</keyword>
<dbReference type="Pfam" id="PF16589">
    <property type="entry name" value="BRCT_2"/>
    <property type="match status" value="1"/>
</dbReference>
<feature type="region of interest" description="Disordered" evidence="1">
    <location>
        <begin position="433"/>
        <end position="529"/>
    </location>
</feature>
<organism evidence="3 4">
    <name type="scientific">Cryptococcus tetragattii IND107</name>
    <dbReference type="NCBI Taxonomy" id="1296105"/>
    <lineage>
        <taxon>Eukaryota</taxon>
        <taxon>Fungi</taxon>
        <taxon>Dikarya</taxon>
        <taxon>Basidiomycota</taxon>
        <taxon>Agaricomycotina</taxon>
        <taxon>Tremellomycetes</taxon>
        <taxon>Tremellales</taxon>
        <taxon>Cryptococcaceae</taxon>
        <taxon>Cryptococcus</taxon>
        <taxon>Cryptococcus gattii species complex</taxon>
    </lineage>
</organism>
<protein>
    <recommendedName>
        <fullName evidence="2">BRCT domain-containing protein</fullName>
    </recommendedName>
</protein>
<gene>
    <name evidence="3" type="ORF">I308_104031</name>
</gene>
<dbReference type="InterPro" id="IPR036420">
    <property type="entry name" value="BRCT_dom_sf"/>
</dbReference>
<accession>A0ABR3BRR1</accession>
<dbReference type="Proteomes" id="UP000054399">
    <property type="component" value="Unassembled WGS sequence"/>
</dbReference>
<dbReference type="PROSITE" id="PS50172">
    <property type="entry name" value="BRCT"/>
    <property type="match status" value="1"/>
</dbReference>
<feature type="compositionally biased region" description="Polar residues" evidence="1">
    <location>
        <begin position="263"/>
        <end position="275"/>
    </location>
</feature>
<proteinExistence type="predicted"/>